<dbReference type="Pfam" id="PF13416">
    <property type="entry name" value="SBP_bac_8"/>
    <property type="match status" value="1"/>
</dbReference>
<organism evidence="1">
    <name type="scientific">freshwater metagenome</name>
    <dbReference type="NCBI Taxonomy" id="449393"/>
    <lineage>
        <taxon>unclassified sequences</taxon>
        <taxon>metagenomes</taxon>
        <taxon>ecological metagenomes</taxon>
    </lineage>
</organism>
<dbReference type="EMBL" id="CAFBMB010000002">
    <property type="protein sequence ID" value="CAB4887686.1"/>
    <property type="molecule type" value="Genomic_DNA"/>
</dbReference>
<accession>A0A6J7EWZ1</accession>
<dbReference type="SUPFAM" id="SSF53850">
    <property type="entry name" value="Periplasmic binding protein-like II"/>
    <property type="match status" value="1"/>
</dbReference>
<dbReference type="AlphaFoldDB" id="A0A6J7EWZ1"/>
<dbReference type="InterPro" id="IPR006059">
    <property type="entry name" value="SBP"/>
</dbReference>
<gene>
    <name evidence="1" type="ORF">UFOPK3516_00066</name>
</gene>
<protein>
    <submittedName>
        <fullName evidence="1">Unannotated protein</fullName>
    </submittedName>
</protein>
<name>A0A6J7EWZ1_9ZZZZ</name>
<dbReference type="Gene3D" id="3.40.190.10">
    <property type="entry name" value="Periplasmic binding protein-like II"/>
    <property type="match status" value="2"/>
</dbReference>
<proteinExistence type="predicted"/>
<reference evidence="1" key="1">
    <citation type="submission" date="2020-05" db="EMBL/GenBank/DDBJ databases">
        <authorList>
            <person name="Chiriac C."/>
            <person name="Salcher M."/>
            <person name="Ghai R."/>
            <person name="Kavagutti S V."/>
        </authorList>
    </citation>
    <scope>NUCLEOTIDE SEQUENCE</scope>
</reference>
<sequence length="382" mass="41563">MIDMTGHYTGITWDNPRGKNALFASIPEAREGLGLDISWSAHSLEHFEAHPIEDLAERFDLVIMDHPHVGDMCASGGFRPIEDVIGVERVQALSDSFVGPSFRSYQMEGKLWALPVDAATQVMASRADLIDSVPKTWEDILRLGREQTVCLSVAGPHAFLTFLSLCASFDAAVDDGLWREFPHSSIAIAVLEIMRELVTRQAPRTLKMNPIALLAAMIARNDIACVPLIYGYSQFARMTPRAVQFSDAPSGISSIRGSTIGGAGLAVTNRRSISPELVAYVAWLVSADTQTNFIPSHDGQPALASAWRDPNLNRQSAGFYANTLTTIQGAQVRPRFAGYAVYQEYASARIREGLVSGEATTDILKDIRVSFSQGLAHAGGKI</sequence>
<evidence type="ECO:0000313" key="1">
    <source>
        <dbReference type="EMBL" id="CAB4887686.1"/>
    </source>
</evidence>